<dbReference type="Proteomes" id="UP001428817">
    <property type="component" value="Unassembled WGS sequence"/>
</dbReference>
<evidence type="ECO:0000313" key="5">
    <source>
        <dbReference type="EMBL" id="GAA5148215.1"/>
    </source>
</evidence>
<comment type="similarity">
    <text evidence="1">Belongs to the CdaR family.</text>
</comment>
<organism evidence="5 6">
    <name type="scientific">Pseudonocardia eucalypti</name>
    <dbReference type="NCBI Taxonomy" id="648755"/>
    <lineage>
        <taxon>Bacteria</taxon>
        <taxon>Bacillati</taxon>
        <taxon>Actinomycetota</taxon>
        <taxon>Actinomycetes</taxon>
        <taxon>Pseudonocardiales</taxon>
        <taxon>Pseudonocardiaceae</taxon>
        <taxon>Pseudonocardia</taxon>
    </lineage>
</organism>
<feature type="domain" description="PucR C-terminal helix-turn-helix" evidence="2">
    <location>
        <begin position="370"/>
        <end position="426"/>
    </location>
</feature>
<dbReference type="Gene3D" id="1.10.10.2840">
    <property type="entry name" value="PucR C-terminal helix-turn-helix domain"/>
    <property type="match status" value="1"/>
</dbReference>
<reference evidence="6" key="1">
    <citation type="journal article" date="2019" name="Int. J. Syst. Evol. Microbiol.">
        <title>The Global Catalogue of Microorganisms (GCM) 10K type strain sequencing project: providing services to taxonomists for standard genome sequencing and annotation.</title>
        <authorList>
            <consortium name="The Broad Institute Genomics Platform"/>
            <consortium name="The Broad Institute Genome Sequencing Center for Infectious Disease"/>
            <person name="Wu L."/>
            <person name="Ma J."/>
        </authorList>
    </citation>
    <scope>NUCLEOTIDE SEQUENCE [LARGE SCALE GENOMIC DNA]</scope>
    <source>
        <strain evidence="6">JCM 18303</strain>
    </source>
</reference>
<proteinExistence type="inferred from homology"/>
<dbReference type="PANTHER" id="PTHR33744">
    <property type="entry name" value="CARBOHYDRATE DIACID REGULATOR"/>
    <property type="match status" value="1"/>
</dbReference>
<comment type="caution">
    <text evidence="5">The sequence shown here is derived from an EMBL/GenBank/DDBJ whole genome shotgun (WGS) entry which is preliminary data.</text>
</comment>
<gene>
    <name evidence="5" type="ORF">GCM10023321_10160</name>
</gene>
<dbReference type="EMBL" id="BAABJP010000004">
    <property type="protein sequence ID" value="GAA5148215.1"/>
    <property type="molecule type" value="Genomic_DNA"/>
</dbReference>
<dbReference type="Pfam" id="PF17853">
    <property type="entry name" value="GGDEF_2"/>
    <property type="match status" value="1"/>
</dbReference>
<feature type="domain" description="RsbT co-antagonist protein RsbRD N-terminal" evidence="3">
    <location>
        <begin position="52"/>
        <end position="193"/>
    </location>
</feature>
<evidence type="ECO:0000259" key="2">
    <source>
        <dbReference type="Pfam" id="PF13556"/>
    </source>
</evidence>
<dbReference type="InterPro" id="IPR042070">
    <property type="entry name" value="PucR_C-HTH_sf"/>
</dbReference>
<sequence length="437" mass="48241">MAAVTANPGQPNLAVTAAELIAHTGQPISPQARAAMEPLSRILSREMARYIDNQMENIYAQRPEFSTNELFVETVREICRYNITAFARIMAGSTPAEEAAAIRPEAFNSGAMMSKAGISLPELLEVYRRGQALLLQDFLGQAFGELEAASPFNEILHHCMIWWSAYVDGTLAHTVDGFVEDYERLRTHFQARRLRAVEAVLQGRLTDVAQASAELCYELRAAHVGFVITHPSGGARGDFESAVERFVEHAGQAFGTRHTLVVPFNSGQKWAWVGASDPREAPSLAQCAADLDLRVAMGGPARGLPGFITTNRQAHYASLTVEDLPDIPSFAAYPDVAVLSLIKPDRNRIRAFVLDQLGGLASRDPRMAELRQTVAVFLHEGRHAPRTAEALHTHKNTVHYRIARAEEARRRPIQEKALELELALRLVADYGDWTLAD</sequence>
<dbReference type="Pfam" id="PF13556">
    <property type="entry name" value="HTH_30"/>
    <property type="match status" value="1"/>
</dbReference>
<dbReference type="Pfam" id="PF14361">
    <property type="entry name" value="RsbRD_N"/>
    <property type="match status" value="1"/>
</dbReference>
<dbReference type="InterPro" id="IPR051448">
    <property type="entry name" value="CdaR-like_regulators"/>
</dbReference>
<evidence type="ECO:0000313" key="6">
    <source>
        <dbReference type="Proteomes" id="UP001428817"/>
    </source>
</evidence>
<name>A0ABP9PPK9_9PSEU</name>
<protein>
    <submittedName>
        <fullName evidence="5">PucR family transcriptional regulator</fullName>
    </submittedName>
</protein>
<keyword evidence="6" id="KW-1185">Reference proteome</keyword>
<evidence type="ECO:0000256" key="1">
    <source>
        <dbReference type="ARBA" id="ARBA00006754"/>
    </source>
</evidence>
<dbReference type="PANTHER" id="PTHR33744:SF1">
    <property type="entry name" value="DNA-BINDING TRANSCRIPTIONAL ACTIVATOR ADER"/>
    <property type="match status" value="1"/>
</dbReference>
<dbReference type="InterPro" id="IPR025736">
    <property type="entry name" value="PucR_C-HTH_dom"/>
</dbReference>
<accession>A0ABP9PPK9</accession>
<evidence type="ECO:0000259" key="3">
    <source>
        <dbReference type="Pfam" id="PF14361"/>
    </source>
</evidence>
<dbReference type="InterPro" id="IPR041522">
    <property type="entry name" value="CdaR_GGDEF"/>
</dbReference>
<dbReference type="InterPro" id="IPR025751">
    <property type="entry name" value="RsbRD_N_dom"/>
</dbReference>
<evidence type="ECO:0000259" key="4">
    <source>
        <dbReference type="Pfam" id="PF17853"/>
    </source>
</evidence>
<feature type="domain" description="CdaR GGDEF-like" evidence="4">
    <location>
        <begin position="207"/>
        <end position="316"/>
    </location>
</feature>